<feature type="compositionally biased region" description="Basic and acidic residues" evidence="1">
    <location>
        <begin position="91"/>
        <end position="123"/>
    </location>
</feature>
<evidence type="ECO:0000256" key="1">
    <source>
        <dbReference type="SAM" id="MobiDB-lite"/>
    </source>
</evidence>
<dbReference type="Proteomes" id="UP001568358">
    <property type="component" value="Unassembled WGS sequence"/>
</dbReference>
<dbReference type="EMBL" id="JBFSOO010000011">
    <property type="protein sequence ID" value="MEZ6854535.1"/>
    <property type="molecule type" value="Genomic_DNA"/>
</dbReference>
<feature type="compositionally biased region" description="Basic and acidic residues" evidence="1">
    <location>
        <begin position="50"/>
        <end position="77"/>
    </location>
</feature>
<evidence type="ECO:0000313" key="5">
    <source>
        <dbReference type="Proteomes" id="UP000184001"/>
    </source>
</evidence>
<keyword evidence="2" id="KW-0732">Signal</keyword>
<dbReference type="Proteomes" id="UP000184001">
    <property type="component" value="Unassembled WGS sequence"/>
</dbReference>
<proteinExistence type="predicted"/>
<dbReference type="PROSITE" id="PS51257">
    <property type="entry name" value="PROKAR_LIPOPROTEIN"/>
    <property type="match status" value="1"/>
</dbReference>
<reference evidence="3 6" key="2">
    <citation type="submission" date="2024-07" db="EMBL/GenBank/DDBJ databases">
        <title>Active virus-host system and metabolic interactions in a Lokiarchaeon culture.</title>
        <authorList>
            <person name="Ponce Toledo R.I."/>
            <person name="Rodrigues Oliveira T."/>
            <person name="Schleper C."/>
        </authorList>
    </citation>
    <scope>NUCLEOTIDE SEQUENCE [LARGE SCALE GENOMIC DNA]</scope>
    <source>
        <strain evidence="3 6">B35</strain>
    </source>
</reference>
<evidence type="ECO:0000313" key="6">
    <source>
        <dbReference type="Proteomes" id="UP001568358"/>
    </source>
</evidence>
<evidence type="ECO:0008006" key="7">
    <source>
        <dbReference type="Google" id="ProtNLM"/>
    </source>
</evidence>
<dbReference type="RefSeq" id="WP_019999316.1">
    <property type="nucleotide sequence ID" value="NZ_CP192217.1"/>
</dbReference>
<evidence type="ECO:0000256" key="2">
    <source>
        <dbReference type="SAM" id="SignalP"/>
    </source>
</evidence>
<reference evidence="4 5" key="1">
    <citation type="submission" date="2016-11" db="EMBL/GenBank/DDBJ databases">
        <authorList>
            <person name="Varghese N."/>
            <person name="Submissions S."/>
        </authorList>
    </citation>
    <scope>NUCLEOTIDE SEQUENCE [LARGE SCALE GENOMIC DNA]</scope>
    <source>
        <strain evidence="4 5">DSM 17919</strain>
    </source>
</reference>
<sequence length="131" mass="14572">MLKKSCFLLVGCAMLLFVGCGSDNSATNTESPDTQQEMQKDTTSGTVEKGQTEDKDADVEKVMPEEKVDEDKTREEMMPEGTDTNDTNQDSVKKDDECTEKGDENMDKTTPEMHNPYEQKTSNEDPSVTVC</sequence>
<dbReference type="AlphaFoldDB" id="A0A8G2FC55"/>
<feature type="compositionally biased region" description="Polar residues" evidence="1">
    <location>
        <begin position="22"/>
        <end position="46"/>
    </location>
</feature>
<comment type="caution">
    <text evidence="4">The sequence shown here is derived from an EMBL/GenBank/DDBJ whole genome shotgun (WGS) entry which is preliminary data.</text>
</comment>
<dbReference type="EMBL" id="FQZR01000009">
    <property type="protein sequence ID" value="SHJ67362.1"/>
    <property type="molecule type" value="Genomic_DNA"/>
</dbReference>
<organism evidence="4 5">
    <name type="scientific">Halodesulfovibrio aestuarii</name>
    <dbReference type="NCBI Taxonomy" id="126333"/>
    <lineage>
        <taxon>Bacteria</taxon>
        <taxon>Pseudomonadati</taxon>
        <taxon>Thermodesulfobacteriota</taxon>
        <taxon>Desulfovibrionia</taxon>
        <taxon>Desulfovibrionales</taxon>
        <taxon>Desulfovibrionaceae</taxon>
        <taxon>Halodesulfovibrio</taxon>
    </lineage>
</organism>
<name>A0A8G2FC55_9BACT</name>
<keyword evidence="6" id="KW-1185">Reference proteome</keyword>
<gene>
    <name evidence="3" type="ORF">AB2Z07_13530</name>
    <name evidence="4" type="ORF">SAMN05660830_02979</name>
</gene>
<evidence type="ECO:0000313" key="4">
    <source>
        <dbReference type="EMBL" id="SHJ67362.1"/>
    </source>
</evidence>
<feature type="signal peptide" evidence="2">
    <location>
        <begin position="1"/>
        <end position="25"/>
    </location>
</feature>
<protein>
    <recommendedName>
        <fullName evidence="7">Secreted protein</fullName>
    </recommendedName>
</protein>
<evidence type="ECO:0000313" key="3">
    <source>
        <dbReference type="EMBL" id="MEZ6854535.1"/>
    </source>
</evidence>
<accession>A0A8G2FC55</accession>
<feature type="chain" id="PRO_5034180752" description="Secreted protein" evidence="2">
    <location>
        <begin position="26"/>
        <end position="131"/>
    </location>
</feature>
<feature type="region of interest" description="Disordered" evidence="1">
    <location>
        <begin position="21"/>
        <end position="131"/>
    </location>
</feature>